<organism evidence="1 2">
    <name type="scientific">Canavalia gladiata</name>
    <name type="common">Sword bean</name>
    <name type="synonym">Dolichos gladiatus</name>
    <dbReference type="NCBI Taxonomy" id="3824"/>
    <lineage>
        <taxon>Eukaryota</taxon>
        <taxon>Viridiplantae</taxon>
        <taxon>Streptophyta</taxon>
        <taxon>Embryophyta</taxon>
        <taxon>Tracheophyta</taxon>
        <taxon>Spermatophyta</taxon>
        <taxon>Magnoliopsida</taxon>
        <taxon>eudicotyledons</taxon>
        <taxon>Gunneridae</taxon>
        <taxon>Pentapetalae</taxon>
        <taxon>rosids</taxon>
        <taxon>fabids</taxon>
        <taxon>Fabales</taxon>
        <taxon>Fabaceae</taxon>
        <taxon>Papilionoideae</taxon>
        <taxon>50 kb inversion clade</taxon>
        <taxon>NPAAA clade</taxon>
        <taxon>indigoferoid/millettioid clade</taxon>
        <taxon>Phaseoleae</taxon>
        <taxon>Canavalia</taxon>
    </lineage>
</organism>
<protein>
    <submittedName>
        <fullName evidence="1">Uncharacterized protein</fullName>
    </submittedName>
</protein>
<keyword evidence="2" id="KW-1185">Reference proteome</keyword>
<name>A0AAN9MSI1_CANGL</name>
<reference evidence="1 2" key="1">
    <citation type="submission" date="2024-01" db="EMBL/GenBank/DDBJ databases">
        <title>The genomes of 5 underutilized Papilionoideae crops provide insights into root nodulation and disease resistanc.</title>
        <authorList>
            <person name="Jiang F."/>
        </authorList>
    </citation>
    <scope>NUCLEOTIDE SEQUENCE [LARGE SCALE GENOMIC DNA]</scope>
    <source>
        <strain evidence="1">LVBAO_FW01</strain>
        <tissue evidence="1">Leaves</tissue>
    </source>
</reference>
<gene>
    <name evidence="1" type="ORF">VNO77_02146</name>
</gene>
<sequence>MLHTGVDDDDDDVDDDAFEQLSKLPYTETRSDPSFNPLLVEAFLTSFQTSECDLVHAKFLMILAFPSLDVTPPFQRKKISIRMRSRLQHQDWEKRVLPY</sequence>
<comment type="caution">
    <text evidence="1">The sequence shown here is derived from an EMBL/GenBank/DDBJ whole genome shotgun (WGS) entry which is preliminary data.</text>
</comment>
<evidence type="ECO:0000313" key="1">
    <source>
        <dbReference type="EMBL" id="KAK7360165.1"/>
    </source>
</evidence>
<accession>A0AAN9MSI1</accession>
<evidence type="ECO:0000313" key="2">
    <source>
        <dbReference type="Proteomes" id="UP001367508"/>
    </source>
</evidence>
<dbReference type="EMBL" id="JAYMYQ010000001">
    <property type="protein sequence ID" value="KAK7360165.1"/>
    <property type="molecule type" value="Genomic_DNA"/>
</dbReference>
<dbReference type="Proteomes" id="UP001367508">
    <property type="component" value="Unassembled WGS sequence"/>
</dbReference>
<proteinExistence type="predicted"/>
<dbReference type="AlphaFoldDB" id="A0AAN9MSI1"/>